<feature type="signal peptide" evidence="7">
    <location>
        <begin position="1"/>
        <end position="19"/>
    </location>
</feature>
<dbReference type="GO" id="GO:0016020">
    <property type="term" value="C:membrane"/>
    <property type="evidence" value="ECO:0007669"/>
    <property type="project" value="UniProtKB-SubCell"/>
</dbReference>
<name>A0A8U7MGM8_CORMO</name>
<evidence type="ECO:0000256" key="6">
    <source>
        <dbReference type="SAM" id="Phobius"/>
    </source>
</evidence>
<keyword evidence="4" id="KW-0325">Glycoprotein</keyword>
<dbReference type="Gene3D" id="2.60.40.10">
    <property type="entry name" value="Immunoglobulins"/>
    <property type="match status" value="1"/>
</dbReference>
<dbReference type="Proteomes" id="UP000694553">
    <property type="component" value="Unassembled WGS sequence"/>
</dbReference>
<keyword evidence="3 6" id="KW-0472">Membrane</keyword>
<evidence type="ECO:0000313" key="9">
    <source>
        <dbReference type="Proteomes" id="UP000694553"/>
    </source>
</evidence>
<feature type="region of interest" description="Disordered" evidence="5">
    <location>
        <begin position="240"/>
        <end position="349"/>
    </location>
</feature>
<dbReference type="Ensembl" id="ENSCMUT00000036137.1">
    <property type="protein sequence ID" value="ENSCMUP00000032680.1"/>
    <property type="gene ID" value="ENSCMUG00000011570.2"/>
</dbReference>
<dbReference type="InterPro" id="IPR013783">
    <property type="entry name" value="Ig-like_fold"/>
</dbReference>
<sequence length="384" mass="42837">MWLLASLLCFVPFLAHIYCEDVFGIVGENFTFPVKIDQKVVETTWKKNRDKVAEWEGLNQPTYFGRLWNRSVLMENGSLTIVDLEKDDAGAYELQYRDSVKDHYLNFVLVVLDPLPEPEISCNTSDRKLVLNCAANFQGPLNYIWKLSDNPQSHEKQELSILLEDVNATTKATCIIKFSQMERSSEISLMQCLSDENGGSSSKRTRGALFGACILIAVVVLVFLFYKGIINFGRGRNTAQNSPVNGSGEHEQLFHGDSQQQPTSQGATFSQAVHNENEEPEADRELNEEDSALKDKQIVKNGVNQEDTFRNSSVLANHADEHGINEGEVTQDAEGRDGEHLNNSSSCSKEESCIPYVTIHCSPRPSPGILGWSEAGLEISGRDR</sequence>
<feature type="compositionally biased region" description="Polar residues" evidence="5">
    <location>
        <begin position="302"/>
        <end position="315"/>
    </location>
</feature>
<dbReference type="PANTHER" id="PTHR12080:SF55">
    <property type="entry name" value="LYMPHOCYTE FUNCTION-ASSOCIATED ANTIGEN 3"/>
    <property type="match status" value="1"/>
</dbReference>
<feature type="compositionally biased region" description="Polar residues" evidence="5">
    <location>
        <begin position="257"/>
        <end position="274"/>
    </location>
</feature>
<dbReference type="InterPro" id="IPR015631">
    <property type="entry name" value="CD2/SLAM_rcpt"/>
</dbReference>
<evidence type="ECO:0000256" key="1">
    <source>
        <dbReference type="ARBA" id="ARBA00004370"/>
    </source>
</evidence>
<dbReference type="OMA" id="DKVIEWE"/>
<reference evidence="8" key="2">
    <citation type="submission" date="2025-08" db="UniProtKB">
        <authorList>
            <consortium name="Ensembl"/>
        </authorList>
    </citation>
    <scope>IDENTIFICATION</scope>
</reference>
<keyword evidence="2 7" id="KW-0732">Signal</keyword>
<protein>
    <submittedName>
        <fullName evidence="8">CD58 molecule</fullName>
    </submittedName>
</protein>
<keyword evidence="6" id="KW-1133">Transmembrane helix</keyword>
<evidence type="ECO:0000313" key="8">
    <source>
        <dbReference type="Ensembl" id="ENSCMUP00000032680.1"/>
    </source>
</evidence>
<reference evidence="8" key="3">
    <citation type="submission" date="2025-09" db="UniProtKB">
        <authorList>
            <consortium name="Ensembl"/>
        </authorList>
    </citation>
    <scope>IDENTIFICATION</scope>
</reference>
<dbReference type="AlphaFoldDB" id="A0A8U7MGM8"/>
<dbReference type="PANTHER" id="PTHR12080">
    <property type="entry name" value="SIGNALING LYMPHOCYTIC ACTIVATION MOLECULE"/>
    <property type="match status" value="1"/>
</dbReference>
<evidence type="ECO:0000256" key="3">
    <source>
        <dbReference type="ARBA" id="ARBA00023136"/>
    </source>
</evidence>
<evidence type="ECO:0000256" key="4">
    <source>
        <dbReference type="ARBA" id="ARBA00023180"/>
    </source>
</evidence>
<evidence type="ECO:0000256" key="7">
    <source>
        <dbReference type="SAM" id="SignalP"/>
    </source>
</evidence>
<organism evidence="8 9">
    <name type="scientific">Corvus moneduloides</name>
    <name type="common">New Caledonian crow</name>
    <dbReference type="NCBI Taxonomy" id="1196302"/>
    <lineage>
        <taxon>Eukaryota</taxon>
        <taxon>Metazoa</taxon>
        <taxon>Chordata</taxon>
        <taxon>Craniata</taxon>
        <taxon>Vertebrata</taxon>
        <taxon>Euteleostomi</taxon>
        <taxon>Archelosauria</taxon>
        <taxon>Archosauria</taxon>
        <taxon>Dinosauria</taxon>
        <taxon>Saurischia</taxon>
        <taxon>Theropoda</taxon>
        <taxon>Coelurosauria</taxon>
        <taxon>Aves</taxon>
        <taxon>Neognathae</taxon>
        <taxon>Neoaves</taxon>
        <taxon>Telluraves</taxon>
        <taxon>Australaves</taxon>
        <taxon>Passeriformes</taxon>
        <taxon>Corvoidea</taxon>
        <taxon>Corvidae</taxon>
        <taxon>Corvus</taxon>
    </lineage>
</organism>
<dbReference type="InterPro" id="IPR036179">
    <property type="entry name" value="Ig-like_dom_sf"/>
</dbReference>
<proteinExistence type="predicted"/>
<feature type="chain" id="PRO_5043736592" evidence="7">
    <location>
        <begin position="20"/>
        <end position="384"/>
    </location>
</feature>
<dbReference type="SUPFAM" id="SSF48726">
    <property type="entry name" value="Immunoglobulin"/>
    <property type="match status" value="1"/>
</dbReference>
<feature type="compositionally biased region" description="Acidic residues" evidence="5">
    <location>
        <begin position="278"/>
        <end position="290"/>
    </location>
</feature>
<evidence type="ECO:0000256" key="2">
    <source>
        <dbReference type="ARBA" id="ARBA00022729"/>
    </source>
</evidence>
<feature type="transmembrane region" description="Helical" evidence="6">
    <location>
        <begin position="207"/>
        <end position="226"/>
    </location>
</feature>
<keyword evidence="6" id="KW-0812">Transmembrane</keyword>
<gene>
    <name evidence="8" type="primary">CD58</name>
</gene>
<comment type="subcellular location">
    <subcellularLocation>
        <location evidence="1">Membrane</location>
    </subcellularLocation>
</comment>
<evidence type="ECO:0000256" key="5">
    <source>
        <dbReference type="SAM" id="MobiDB-lite"/>
    </source>
</evidence>
<keyword evidence="9" id="KW-1185">Reference proteome</keyword>
<reference evidence="9" key="1">
    <citation type="submission" date="2019-10" db="EMBL/GenBank/DDBJ databases">
        <title>Corvus moneduloides (New Caledonian crow) genome, bCorMon1, primary haplotype.</title>
        <authorList>
            <person name="Rutz C."/>
            <person name="Fungtammasan C."/>
            <person name="Mountcastle J."/>
            <person name="Formenti G."/>
            <person name="Chow W."/>
            <person name="Howe K."/>
            <person name="Steele M.P."/>
            <person name="Fernandes J."/>
            <person name="Gilbert M.T.P."/>
            <person name="Fedrigo O."/>
            <person name="Jarvis E.D."/>
            <person name="Gemmell N."/>
        </authorList>
    </citation>
    <scope>NUCLEOTIDE SEQUENCE [LARGE SCALE GENOMIC DNA]</scope>
</reference>
<accession>A0A8U7MGM8</accession>